<accession>A0A0D3KYR1</accession>
<evidence type="ECO:0000259" key="6">
    <source>
        <dbReference type="Pfam" id="PF06544"/>
    </source>
</evidence>
<dbReference type="GeneID" id="17286166"/>
<feature type="domain" description="Small nuclear ribonucleoprotein Prp3 C-terminal" evidence="6">
    <location>
        <begin position="393"/>
        <end position="476"/>
    </location>
</feature>
<feature type="compositionally biased region" description="Basic and acidic residues" evidence="5">
    <location>
        <begin position="323"/>
        <end position="335"/>
    </location>
</feature>
<reference evidence="8" key="2">
    <citation type="submission" date="2024-10" db="UniProtKB">
        <authorList>
            <consortium name="EnsemblProtists"/>
        </authorList>
    </citation>
    <scope>IDENTIFICATION</scope>
</reference>
<keyword evidence="2" id="KW-0507">mRNA processing</keyword>
<dbReference type="PaxDb" id="2903-EOD40896"/>
<dbReference type="CDD" id="cd24162">
    <property type="entry name" value="Prp3_C"/>
    <property type="match status" value="1"/>
</dbReference>
<dbReference type="KEGG" id="ehx:EMIHUDRAFT_466422"/>
<dbReference type="EnsemblProtists" id="EOD40896">
    <property type="protein sequence ID" value="EOD40896"/>
    <property type="gene ID" value="EMIHUDRAFT_466422"/>
</dbReference>
<dbReference type="GO" id="GO:0000398">
    <property type="term" value="P:mRNA splicing, via spliceosome"/>
    <property type="evidence" value="ECO:0007669"/>
    <property type="project" value="InterPro"/>
</dbReference>
<evidence type="ECO:0000313" key="8">
    <source>
        <dbReference type="EnsemblProtists" id="EOD40896"/>
    </source>
</evidence>
<dbReference type="Pfam" id="PF08572">
    <property type="entry name" value="PRP3"/>
    <property type="match status" value="1"/>
</dbReference>
<reference evidence="9" key="1">
    <citation type="journal article" date="2013" name="Nature">
        <title>Pan genome of the phytoplankton Emiliania underpins its global distribution.</title>
        <authorList>
            <person name="Read B.A."/>
            <person name="Kegel J."/>
            <person name="Klute M.J."/>
            <person name="Kuo A."/>
            <person name="Lefebvre S.C."/>
            <person name="Maumus F."/>
            <person name="Mayer C."/>
            <person name="Miller J."/>
            <person name="Monier A."/>
            <person name="Salamov A."/>
            <person name="Young J."/>
            <person name="Aguilar M."/>
            <person name="Claverie J.M."/>
            <person name="Frickenhaus S."/>
            <person name="Gonzalez K."/>
            <person name="Herman E.K."/>
            <person name="Lin Y.C."/>
            <person name="Napier J."/>
            <person name="Ogata H."/>
            <person name="Sarno A.F."/>
            <person name="Shmutz J."/>
            <person name="Schroeder D."/>
            <person name="de Vargas C."/>
            <person name="Verret F."/>
            <person name="von Dassow P."/>
            <person name="Valentin K."/>
            <person name="Van de Peer Y."/>
            <person name="Wheeler G."/>
            <person name="Dacks J.B."/>
            <person name="Delwiche C.F."/>
            <person name="Dyhrman S.T."/>
            <person name="Glockner G."/>
            <person name="John U."/>
            <person name="Richards T."/>
            <person name="Worden A.Z."/>
            <person name="Zhang X."/>
            <person name="Grigoriev I.V."/>
            <person name="Allen A.E."/>
            <person name="Bidle K."/>
            <person name="Borodovsky M."/>
            <person name="Bowler C."/>
            <person name="Brownlee C."/>
            <person name="Cock J.M."/>
            <person name="Elias M."/>
            <person name="Gladyshev V.N."/>
            <person name="Groth M."/>
            <person name="Guda C."/>
            <person name="Hadaegh A."/>
            <person name="Iglesias-Rodriguez M.D."/>
            <person name="Jenkins J."/>
            <person name="Jones B.M."/>
            <person name="Lawson T."/>
            <person name="Leese F."/>
            <person name="Lindquist E."/>
            <person name="Lobanov A."/>
            <person name="Lomsadze A."/>
            <person name="Malik S.B."/>
            <person name="Marsh M.E."/>
            <person name="Mackinder L."/>
            <person name="Mock T."/>
            <person name="Mueller-Roeber B."/>
            <person name="Pagarete A."/>
            <person name="Parker M."/>
            <person name="Probert I."/>
            <person name="Quesneville H."/>
            <person name="Raines C."/>
            <person name="Rensing S.A."/>
            <person name="Riano-Pachon D.M."/>
            <person name="Richier S."/>
            <person name="Rokitta S."/>
            <person name="Shiraiwa Y."/>
            <person name="Soanes D.M."/>
            <person name="van der Giezen M."/>
            <person name="Wahlund T.M."/>
            <person name="Williams B."/>
            <person name="Wilson W."/>
            <person name="Wolfe G."/>
            <person name="Wurch L.L."/>
        </authorList>
    </citation>
    <scope>NUCLEOTIDE SEQUENCE</scope>
</reference>
<evidence type="ECO:0000256" key="2">
    <source>
        <dbReference type="ARBA" id="ARBA00022664"/>
    </source>
</evidence>
<feature type="compositionally biased region" description="Acidic residues" evidence="5">
    <location>
        <begin position="484"/>
        <end position="511"/>
    </location>
</feature>
<feature type="domain" description="Pre-mRNA-splicing factor 3" evidence="7">
    <location>
        <begin position="259"/>
        <end position="340"/>
    </location>
</feature>
<dbReference type="AlphaFoldDB" id="A0A0D3KYR1"/>
<evidence type="ECO:0000256" key="1">
    <source>
        <dbReference type="ARBA" id="ARBA00004123"/>
    </source>
</evidence>
<dbReference type="OMA" id="VEWWEAP"/>
<dbReference type="PANTHER" id="PTHR14212">
    <property type="entry name" value="U4/U6-ASSOCIATED RNA SPLICING FACTOR-RELATED"/>
    <property type="match status" value="1"/>
</dbReference>
<dbReference type="InterPro" id="IPR010541">
    <property type="entry name" value="Prp3_C"/>
</dbReference>
<comment type="subcellular location">
    <subcellularLocation>
        <location evidence="1">Nucleus</location>
    </subcellularLocation>
</comment>
<name>A0A0D3KYR1_EMIH1</name>
<feature type="region of interest" description="Disordered" evidence="5">
    <location>
        <begin position="480"/>
        <end position="536"/>
    </location>
</feature>
<evidence type="ECO:0000259" key="7">
    <source>
        <dbReference type="Pfam" id="PF08572"/>
    </source>
</evidence>
<evidence type="ECO:0000256" key="3">
    <source>
        <dbReference type="ARBA" id="ARBA00023187"/>
    </source>
</evidence>
<dbReference type="PANTHER" id="PTHR14212:SF0">
    <property type="entry name" value="U4_U6 SMALL NUCLEAR RIBONUCLEOPROTEIN PRP3"/>
    <property type="match status" value="1"/>
</dbReference>
<dbReference type="eggNOG" id="KOG2769">
    <property type="taxonomic scope" value="Eukaryota"/>
</dbReference>
<dbReference type="InterPro" id="IPR013881">
    <property type="entry name" value="Pre-mRNA_splic_Prp3_dom"/>
</dbReference>
<evidence type="ECO:0000256" key="4">
    <source>
        <dbReference type="ARBA" id="ARBA00023242"/>
    </source>
</evidence>
<feature type="region of interest" description="Disordered" evidence="5">
    <location>
        <begin position="128"/>
        <end position="164"/>
    </location>
</feature>
<proteinExistence type="predicted"/>
<keyword evidence="9" id="KW-1185">Reference proteome</keyword>
<protein>
    <submittedName>
        <fullName evidence="8">Uncharacterized protein</fullName>
    </submittedName>
</protein>
<sequence>MPEPEPAADEPPRKRSRWDSTPGEGGAVANGAAAAAMSQGLAAAKLAAQEALSKAQADVQTQALRAAQMQHAVQVGLSSLAAKPDAAAPKPSLVTLDASGRLIDERGKEIKAGGAGSNATLRINQTTSAPKNPLLEGSAAVPDIASKADGSRNPYFDPRMAVPGAGRDARKKRALNFVAEGTFSRKADEMRAKVAVEQMLRDSRTKQPGRLAAQPLLLQSEARPSDGLAAPVMSAATLKLELQKDGVLLEHITHYVEHPERKKLRTQRRLAAEKEKQDQIRCGLMAPPPPKIKISNLMQAMKNEAVADPSALEAKVRAEMAQRVKNHEERSERNLARKLTPAQRREKKRRKMLNDPSGGGTPVTLYRIHTVPNKQKLYKIDINAQQNHLTGAQRRYRKLLLHRIDWTDFGAADDDDDEDDEEEARRRAQSEVCQVVWEGLVVKPQFKNFRVEAARSSEGARKMLAERGCAHYWDMARTNGAEGVPEEDEDEDEDEDEEAGSSDEGEGEGEEERGAGAAGSGAAEGDAARDDMETEG</sequence>
<evidence type="ECO:0000256" key="5">
    <source>
        <dbReference type="SAM" id="MobiDB-lite"/>
    </source>
</evidence>
<dbReference type="STRING" id="2903.R1FYS5"/>
<feature type="compositionally biased region" description="Basic and acidic residues" evidence="5">
    <location>
        <begin position="526"/>
        <end position="536"/>
    </location>
</feature>
<keyword evidence="4" id="KW-0539">Nucleus</keyword>
<dbReference type="Proteomes" id="UP000013827">
    <property type="component" value="Unassembled WGS sequence"/>
</dbReference>
<feature type="region of interest" description="Disordered" evidence="5">
    <location>
        <begin position="323"/>
        <end position="365"/>
    </location>
</feature>
<dbReference type="GO" id="GO:0046540">
    <property type="term" value="C:U4/U6 x U5 tri-snRNP complex"/>
    <property type="evidence" value="ECO:0007669"/>
    <property type="project" value="InterPro"/>
</dbReference>
<dbReference type="InterPro" id="IPR027104">
    <property type="entry name" value="Prp3"/>
</dbReference>
<dbReference type="RefSeq" id="XP_005793325.1">
    <property type="nucleotide sequence ID" value="XM_005793268.1"/>
</dbReference>
<dbReference type="Pfam" id="PF06544">
    <property type="entry name" value="Prp3_C"/>
    <property type="match status" value="1"/>
</dbReference>
<dbReference type="HOGENOM" id="CLU_508486_0_0_1"/>
<feature type="region of interest" description="Disordered" evidence="5">
    <location>
        <begin position="1"/>
        <end position="28"/>
    </location>
</feature>
<keyword evidence="3" id="KW-0508">mRNA splicing</keyword>
<evidence type="ECO:0000313" key="9">
    <source>
        <dbReference type="Proteomes" id="UP000013827"/>
    </source>
</evidence>
<organism evidence="8 9">
    <name type="scientific">Emiliania huxleyi (strain CCMP1516)</name>
    <dbReference type="NCBI Taxonomy" id="280463"/>
    <lineage>
        <taxon>Eukaryota</taxon>
        <taxon>Haptista</taxon>
        <taxon>Haptophyta</taxon>
        <taxon>Prymnesiophyceae</taxon>
        <taxon>Isochrysidales</taxon>
        <taxon>Noelaerhabdaceae</taxon>
        <taxon>Emiliania</taxon>
    </lineage>
</organism>